<name>A0A810C2Q5_9BRAD</name>
<sequence>MIFHELSLAGAYRIEPQWITDQRGGFARRFCAEAFHARGLETVFVQRSISSNRRAGTLRGMHFQAAPNLETKLVRCTRGAMFDVMVDLRRDSASFGQWYGETLTPDDGIILYIPKGFAHGFQVLVDDTDVDYEITPAYVPGAERGFRFDDPALTIDWPLADIIISERDRALPPSFLEVSLG</sequence>
<dbReference type="Pfam" id="PF00908">
    <property type="entry name" value="dTDP_sugar_isom"/>
    <property type="match status" value="1"/>
</dbReference>
<feature type="site" description="Participates in a stacking interaction with the thymidine ring of dTDP-4-oxo-6-deoxyglucose" evidence="6">
    <location>
        <position position="138"/>
    </location>
</feature>
<feature type="active site" description="Proton donor" evidence="5">
    <location>
        <position position="132"/>
    </location>
</feature>
<protein>
    <recommendedName>
        <fullName evidence="4 7">dTDP-4-dehydrorhamnose 3,5-epimerase</fullName>
        <ecNumber evidence="3 7">5.1.3.13</ecNumber>
    </recommendedName>
    <alternativeName>
        <fullName evidence="7">Thymidine diphospho-4-keto-rhamnose 3,5-epimerase</fullName>
    </alternativeName>
</protein>
<dbReference type="EMBL" id="AP023098">
    <property type="protein sequence ID" value="BCE82787.1"/>
    <property type="molecule type" value="Genomic_DNA"/>
</dbReference>
<dbReference type="UniPathway" id="UPA00124"/>
<evidence type="ECO:0000256" key="6">
    <source>
        <dbReference type="PIRSR" id="PIRSR600888-3"/>
    </source>
</evidence>
<comment type="catalytic activity">
    <reaction evidence="1 7">
        <text>dTDP-4-dehydro-6-deoxy-alpha-D-glucose = dTDP-4-dehydro-beta-L-rhamnose</text>
        <dbReference type="Rhea" id="RHEA:16969"/>
        <dbReference type="ChEBI" id="CHEBI:57649"/>
        <dbReference type="ChEBI" id="CHEBI:62830"/>
        <dbReference type="EC" id="5.1.3.13"/>
    </reaction>
</comment>
<reference evidence="8" key="1">
    <citation type="submission" date="2020-05" db="EMBL/GenBank/DDBJ databases">
        <title>Complete genome sequence of Bradyrhizobium diazoefficiens XF5 isolated from soybean nodule.</title>
        <authorList>
            <person name="Noda R."/>
            <person name="Kakizaki K."/>
            <person name="Minamisawa K."/>
        </authorList>
    </citation>
    <scope>NUCLEOTIDE SEQUENCE</scope>
    <source>
        <strain evidence="8">XF5</strain>
    </source>
</reference>
<reference evidence="10" key="3">
    <citation type="submission" date="2020-05" db="EMBL/GenBank/DDBJ databases">
        <title>Complete genome sequence of Bradyrhizobium diazoefficiens XF9 isolated from soybean nodule.</title>
        <authorList>
            <person name="Noda R."/>
            <person name="Kakizaki K."/>
            <person name="Minamisawa K."/>
        </authorList>
    </citation>
    <scope>NUCLEOTIDE SEQUENCE</scope>
    <source>
        <strain evidence="10">XF9</strain>
    </source>
</reference>
<dbReference type="EC" id="5.1.3.13" evidence="3 7"/>
<evidence type="ECO:0000313" key="10">
    <source>
        <dbReference type="EMBL" id="BCE82787.1"/>
    </source>
</evidence>
<evidence type="ECO:0000256" key="4">
    <source>
        <dbReference type="ARBA" id="ARBA00019595"/>
    </source>
</evidence>
<dbReference type="EMBL" id="AP023095">
    <property type="protein sequence ID" value="BCE58855.1"/>
    <property type="molecule type" value="Genomic_DNA"/>
</dbReference>
<dbReference type="EMBL" id="AP023096">
    <property type="protein sequence ID" value="BCE67534.1"/>
    <property type="molecule type" value="Genomic_DNA"/>
</dbReference>
<dbReference type="NCBIfam" id="TIGR01221">
    <property type="entry name" value="rmlC"/>
    <property type="match status" value="1"/>
</dbReference>
<evidence type="ECO:0000256" key="7">
    <source>
        <dbReference type="RuleBase" id="RU364069"/>
    </source>
</evidence>
<dbReference type="PANTHER" id="PTHR21047:SF2">
    <property type="entry name" value="THYMIDINE DIPHOSPHO-4-KETO-RHAMNOSE 3,5-EPIMERASE"/>
    <property type="match status" value="1"/>
</dbReference>
<dbReference type="GO" id="GO:0008830">
    <property type="term" value="F:dTDP-4-dehydrorhamnose 3,5-epimerase activity"/>
    <property type="evidence" value="ECO:0007669"/>
    <property type="project" value="UniProtKB-UniRule"/>
</dbReference>
<dbReference type="SUPFAM" id="SSF51182">
    <property type="entry name" value="RmlC-like cupins"/>
    <property type="match status" value="1"/>
</dbReference>
<dbReference type="GO" id="GO:0005829">
    <property type="term" value="C:cytosol"/>
    <property type="evidence" value="ECO:0007669"/>
    <property type="project" value="TreeGrafter"/>
</dbReference>
<comment type="function">
    <text evidence="2 7">Catalyzes the epimerization of the C3' and C5'positions of dTDP-6-deoxy-D-xylo-4-hexulose, forming dTDP-6-deoxy-L-lyxo-4-hexulose.</text>
</comment>
<evidence type="ECO:0000313" key="9">
    <source>
        <dbReference type="EMBL" id="BCE67534.1"/>
    </source>
</evidence>
<organism evidence="10">
    <name type="scientific">Bradyrhizobium diazoefficiens</name>
    <dbReference type="NCBI Taxonomy" id="1355477"/>
    <lineage>
        <taxon>Bacteria</taxon>
        <taxon>Pseudomonadati</taxon>
        <taxon>Pseudomonadota</taxon>
        <taxon>Alphaproteobacteria</taxon>
        <taxon>Hyphomicrobiales</taxon>
        <taxon>Nitrobacteraceae</taxon>
        <taxon>Bradyrhizobium</taxon>
    </lineage>
</organism>
<reference evidence="9" key="2">
    <citation type="submission" date="2020-05" db="EMBL/GenBank/DDBJ databases">
        <title>Complete genome sequence of Bradyrhizobium diazoefficiens XF6 isolated from soybean nodule.</title>
        <authorList>
            <person name="Noda R."/>
            <person name="Kakizaki K."/>
            <person name="Minamisawa K."/>
        </authorList>
    </citation>
    <scope>NUCLEOTIDE SEQUENCE</scope>
    <source>
        <strain evidence="9">XF6</strain>
    </source>
</reference>
<feature type="active site" description="Proton acceptor" evidence="5">
    <location>
        <position position="62"/>
    </location>
</feature>
<comment type="pathway">
    <text evidence="7">Carbohydrate biosynthesis; dTDP-L-rhamnose biosynthesis.</text>
</comment>
<evidence type="ECO:0000256" key="1">
    <source>
        <dbReference type="ARBA" id="ARBA00001298"/>
    </source>
</evidence>
<comment type="similarity">
    <text evidence="7">Belongs to the dTDP-4-dehydrorhamnose 3,5-epimerase family.</text>
</comment>
<gene>
    <name evidence="10" type="primary">rfbC</name>
    <name evidence="8" type="ORF">XF5B_63670</name>
    <name evidence="9" type="ORF">XF6B_63330</name>
    <name evidence="10" type="ORF">XF9B_42080</name>
</gene>
<dbReference type="GO" id="GO:0000271">
    <property type="term" value="P:polysaccharide biosynthetic process"/>
    <property type="evidence" value="ECO:0007669"/>
    <property type="project" value="TreeGrafter"/>
</dbReference>
<evidence type="ECO:0000313" key="8">
    <source>
        <dbReference type="EMBL" id="BCE58855.1"/>
    </source>
</evidence>
<comment type="subunit">
    <text evidence="7">Homodimer.</text>
</comment>
<dbReference type="InterPro" id="IPR011051">
    <property type="entry name" value="RmlC_Cupin_sf"/>
</dbReference>
<dbReference type="GO" id="GO:0019305">
    <property type="term" value="P:dTDP-rhamnose biosynthetic process"/>
    <property type="evidence" value="ECO:0007669"/>
    <property type="project" value="UniProtKB-UniRule"/>
</dbReference>
<evidence type="ECO:0000256" key="5">
    <source>
        <dbReference type="PIRSR" id="PIRSR600888-1"/>
    </source>
</evidence>
<proteinExistence type="inferred from homology"/>
<evidence type="ECO:0000256" key="2">
    <source>
        <dbReference type="ARBA" id="ARBA00001997"/>
    </source>
</evidence>
<dbReference type="PANTHER" id="PTHR21047">
    <property type="entry name" value="DTDP-6-DEOXY-D-GLUCOSE-3,5 EPIMERASE"/>
    <property type="match status" value="1"/>
</dbReference>
<dbReference type="RefSeq" id="WP_182868991.1">
    <property type="nucleotide sequence ID" value="NZ_AP022638.1"/>
</dbReference>
<accession>A0A810C2Q5</accession>
<dbReference type="CDD" id="cd00438">
    <property type="entry name" value="cupin_RmlC"/>
    <property type="match status" value="1"/>
</dbReference>
<dbReference type="InterPro" id="IPR000888">
    <property type="entry name" value="RmlC-like"/>
</dbReference>
<evidence type="ECO:0000256" key="3">
    <source>
        <dbReference type="ARBA" id="ARBA00012098"/>
    </source>
</evidence>
<dbReference type="AlphaFoldDB" id="A0A810C2Q5"/>
<dbReference type="InterPro" id="IPR014710">
    <property type="entry name" value="RmlC-like_jellyroll"/>
</dbReference>
<keyword evidence="7" id="KW-0413">Isomerase</keyword>
<dbReference type="Gene3D" id="2.60.120.10">
    <property type="entry name" value="Jelly Rolls"/>
    <property type="match status" value="1"/>
</dbReference>